<keyword evidence="3" id="KW-0732">Signal</keyword>
<dbReference type="InterPro" id="IPR015168">
    <property type="entry name" value="SsuA/THI5"/>
</dbReference>
<comment type="similarity">
    <text evidence="2">Belongs to the bacterial solute-binding protein SsuA/TauA family.</text>
</comment>
<comment type="subcellular location">
    <subcellularLocation>
        <location evidence="1">Periplasm</location>
    </subcellularLocation>
</comment>
<dbReference type="PANTHER" id="PTHR30024">
    <property type="entry name" value="ALIPHATIC SULFONATES-BINDING PROTEIN-RELATED"/>
    <property type="match status" value="1"/>
</dbReference>
<organism evidence="5 6">
    <name type="scientific">Haloplanus vescus</name>
    <dbReference type="NCBI Taxonomy" id="555874"/>
    <lineage>
        <taxon>Archaea</taxon>
        <taxon>Methanobacteriati</taxon>
        <taxon>Methanobacteriota</taxon>
        <taxon>Stenosarchaea group</taxon>
        <taxon>Halobacteria</taxon>
        <taxon>Halobacteriales</taxon>
        <taxon>Haloferacaceae</taxon>
        <taxon>Haloplanus</taxon>
    </lineage>
</organism>
<proteinExistence type="inferred from homology"/>
<feature type="domain" description="SsuA/THI5-like" evidence="4">
    <location>
        <begin position="22"/>
        <end position="53"/>
    </location>
</feature>
<dbReference type="GO" id="GO:0042597">
    <property type="term" value="C:periplasmic space"/>
    <property type="evidence" value="ECO:0007669"/>
    <property type="project" value="UniProtKB-SubCell"/>
</dbReference>
<evidence type="ECO:0000256" key="2">
    <source>
        <dbReference type="ARBA" id="ARBA00010742"/>
    </source>
</evidence>
<evidence type="ECO:0000256" key="3">
    <source>
        <dbReference type="ARBA" id="ARBA00022729"/>
    </source>
</evidence>
<dbReference type="SUPFAM" id="SSF53850">
    <property type="entry name" value="Periplasmic binding protein-like II"/>
    <property type="match status" value="1"/>
</dbReference>
<dbReference type="Gene3D" id="3.40.190.10">
    <property type="entry name" value="Periplasmic binding protein-like II"/>
    <property type="match status" value="2"/>
</dbReference>
<dbReference type="PANTHER" id="PTHR30024:SF47">
    <property type="entry name" value="TAURINE-BINDING PERIPLASMIC PROTEIN"/>
    <property type="match status" value="1"/>
</dbReference>
<feature type="domain" description="SsuA/THI5-like" evidence="4">
    <location>
        <begin position="91"/>
        <end position="223"/>
    </location>
</feature>
<dbReference type="Pfam" id="PF09084">
    <property type="entry name" value="NMT1"/>
    <property type="match status" value="2"/>
</dbReference>
<evidence type="ECO:0000259" key="4">
    <source>
        <dbReference type="Pfam" id="PF09084"/>
    </source>
</evidence>
<dbReference type="AlphaFoldDB" id="A0A1H3Y2U0"/>
<dbReference type="Proteomes" id="UP000236755">
    <property type="component" value="Unassembled WGS sequence"/>
</dbReference>
<reference evidence="5 6" key="1">
    <citation type="submission" date="2016-10" db="EMBL/GenBank/DDBJ databases">
        <authorList>
            <person name="de Groot N.N."/>
        </authorList>
    </citation>
    <scope>NUCLEOTIDE SEQUENCE [LARGE SCALE GENOMIC DNA]</scope>
    <source>
        <strain evidence="5 6">CGMCC 1.8712</strain>
    </source>
</reference>
<dbReference type="OrthoDB" id="296884at2157"/>
<evidence type="ECO:0000256" key="1">
    <source>
        <dbReference type="ARBA" id="ARBA00004418"/>
    </source>
</evidence>
<keyword evidence="6" id="KW-1185">Reference proteome</keyword>
<name>A0A1H3Y2U0_9EURY</name>
<dbReference type="STRING" id="555874.SAMN04488065_1588"/>
<evidence type="ECO:0000313" key="6">
    <source>
        <dbReference type="Proteomes" id="UP000236755"/>
    </source>
</evidence>
<gene>
    <name evidence="5" type="ORF">SAMN04488065_1588</name>
</gene>
<sequence length="298" mass="34072">MSGTETIRVFHLPFSFMLPQRVAAERGYFADEGLDVELIERDRTCVTNKYIPAEETLTDDNDVDLYPICKWESLKRTWEFDDGRIVAKGTFADQPYAVFVRPDSDIEEPADLANEPVGVNLRTGQEYTAIRALEEHMDPDEVSIEGHGMPTDRLQALRDGDVEAVTLLDPHITLAEHLGFEKVLEFENHMGVVGAEALEGETLDAFMRAYRRAVETINADPDAYRDQYLDMLWKDETVAPDLFEDIDTDAVREDIDVPEYEVPELADREDLDYHLDWMKQRQLIDDDADIDAIVSPLR</sequence>
<protein>
    <submittedName>
        <fullName evidence="5">NitT/TauT family transport system substrate-binding protein</fullName>
    </submittedName>
</protein>
<dbReference type="EMBL" id="FNQT01000002">
    <property type="protein sequence ID" value="SEA05152.1"/>
    <property type="molecule type" value="Genomic_DNA"/>
</dbReference>
<evidence type="ECO:0000313" key="5">
    <source>
        <dbReference type="EMBL" id="SEA05152.1"/>
    </source>
</evidence>
<accession>A0A1H3Y2U0</accession>